<dbReference type="InterPro" id="IPR027417">
    <property type="entry name" value="P-loop_NTPase"/>
</dbReference>
<keyword evidence="2" id="KW-0342">GTP-binding</keyword>
<accession>A0ABY7DX05</accession>
<evidence type="ECO:0000313" key="4">
    <source>
        <dbReference type="Proteomes" id="UP001164746"/>
    </source>
</evidence>
<dbReference type="Pfam" id="PF00025">
    <property type="entry name" value="Arf"/>
    <property type="match status" value="1"/>
</dbReference>
<dbReference type="EMBL" id="CP111014">
    <property type="protein sequence ID" value="WAR00841.1"/>
    <property type="molecule type" value="Genomic_DNA"/>
</dbReference>
<protein>
    <submittedName>
        <fullName evidence="3">ARL15-like protein</fullName>
    </submittedName>
</protein>
<dbReference type="InterPro" id="IPR006689">
    <property type="entry name" value="Small_GTPase_ARF/SAR"/>
</dbReference>
<gene>
    <name evidence="3" type="ORF">MAR_025213</name>
</gene>
<name>A0ABY7DX05_MYAAR</name>
<dbReference type="SUPFAM" id="SSF52540">
    <property type="entry name" value="P-loop containing nucleoside triphosphate hydrolases"/>
    <property type="match status" value="1"/>
</dbReference>
<reference evidence="3" key="1">
    <citation type="submission" date="2022-11" db="EMBL/GenBank/DDBJ databases">
        <title>Centuries of genome instability and evolution in soft-shell clam transmissible cancer (bioRxiv).</title>
        <authorList>
            <person name="Hart S.F.M."/>
            <person name="Yonemitsu M.A."/>
            <person name="Giersch R.M."/>
            <person name="Beal B.F."/>
            <person name="Arriagada G."/>
            <person name="Davis B.W."/>
            <person name="Ostrander E.A."/>
            <person name="Goff S.P."/>
            <person name="Metzger M.J."/>
        </authorList>
    </citation>
    <scope>NUCLEOTIDE SEQUENCE</scope>
    <source>
        <strain evidence="3">MELC-2E11</strain>
        <tissue evidence="3">Siphon/mantle</tissue>
    </source>
</reference>
<dbReference type="Proteomes" id="UP001164746">
    <property type="component" value="Chromosome 3"/>
</dbReference>
<dbReference type="InterPro" id="IPR042292">
    <property type="entry name" value="ARL15"/>
</dbReference>
<evidence type="ECO:0000256" key="2">
    <source>
        <dbReference type="ARBA" id="ARBA00023134"/>
    </source>
</evidence>
<proteinExistence type="predicted"/>
<dbReference type="PANTHER" id="PTHR46693">
    <property type="entry name" value="ADP-RIBOSYLATION FACTOR-LIKE PROTEIN 15"/>
    <property type="match status" value="1"/>
</dbReference>
<dbReference type="PROSITE" id="PS51417">
    <property type="entry name" value="ARF"/>
    <property type="match status" value="1"/>
</dbReference>
<dbReference type="Gene3D" id="3.40.50.300">
    <property type="entry name" value="P-loop containing nucleotide triphosphate hydrolases"/>
    <property type="match status" value="1"/>
</dbReference>
<organism evidence="3 4">
    <name type="scientific">Mya arenaria</name>
    <name type="common">Soft-shell clam</name>
    <dbReference type="NCBI Taxonomy" id="6604"/>
    <lineage>
        <taxon>Eukaryota</taxon>
        <taxon>Metazoa</taxon>
        <taxon>Spiralia</taxon>
        <taxon>Lophotrochozoa</taxon>
        <taxon>Mollusca</taxon>
        <taxon>Bivalvia</taxon>
        <taxon>Autobranchia</taxon>
        <taxon>Heteroconchia</taxon>
        <taxon>Euheterodonta</taxon>
        <taxon>Imparidentia</taxon>
        <taxon>Neoheterodontei</taxon>
        <taxon>Myida</taxon>
        <taxon>Myoidea</taxon>
        <taxon>Myidae</taxon>
        <taxon>Mya</taxon>
    </lineage>
</organism>
<keyword evidence="1" id="KW-0547">Nucleotide-binding</keyword>
<dbReference type="PANTHER" id="PTHR46693:SF1">
    <property type="entry name" value="ADP-RIBOSYLATION FACTOR-LIKE PROTEIN 15"/>
    <property type="match status" value="1"/>
</dbReference>
<evidence type="ECO:0000256" key="1">
    <source>
        <dbReference type="ARBA" id="ARBA00022741"/>
    </source>
</evidence>
<keyword evidence="4" id="KW-1185">Reference proteome</keyword>
<sequence length="174" mass="18992">MQMFQLFRRLCCGGPPPARPTFNVLCLGLGGSGKSSLLAKVSGESTDAIEPTVGGDNVRPYWNRYYGGSQGVIFVVDSSADSSTMDKCLAAFDEALSHPELDGLPLLVLANFQDKPRARREDEVVNLLNLGNLTRPWAIQGCMLQDKDSIVKGFDTYNKMLLAQGRNTGDFDKI</sequence>
<dbReference type="SMART" id="SM00177">
    <property type="entry name" value="ARF"/>
    <property type="match status" value="1"/>
</dbReference>
<evidence type="ECO:0000313" key="3">
    <source>
        <dbReference type="EMBL" id="WAR00841.1"/>
    </source>
</evidence>